<evidence type="ECO:0000313" key="3">
    <source>
        <dbReference type="EMBL" id="KAB4125022.1"/>
    </source>
</evidence>
<protein>
    <submittedName>
        <fullName evidence="1">Uncharacterized protein</fullName>
    </submittedName>
</protein>
<organism evidence="1 4">
    <name type="scientific">Bacteroides uniformis</name>
    <dbReference type="NCBI Taxonomy" id="820"/>
    <lineage>
        <taxon>Bacteria</taxon>
        <taxon>Pseudomonadati</taxon>
        <taxon>Bacteroidota</taxon>
        <taxon>Bacteroidia</taxon>
        <taxon>Bacteroidales</taxon>
        <taxon>Bacteroidaceae</taxon>
        <taxon>Bacteroides</taxon>
    </lineage>
</organism>
<dbReference type="EMBL" id="WCUQ01000005">
    <property type="protein sequence ID" value="KAB4125022.1"/>
    <property type="molecule type" value="Genomic_DNA"/>
</dbReference>
<evidence type="ECO:0000313" key="6">
    <source>
        <dbReference type="Proteomes" id="UP000441711"/>
    </source>
</evidence>
<dbReference type="EMBL" id="WCUP01000007">
    <property type="protein sequence ID" value="KAB4109227.1"/>
    <property type="molecule type" value="Genomic_DNA"/>
</dbReference>
<dbReference type="Proteomes" id="UP000095614">
    <property type="component" value="Unassembled WGS sequence"/>
</dbReference>
<dbReference type="OrthoDB" id="2960996at2"/>
<dbReference type="Proteomes" id="UP000441711">
    <property type="component" value="Unassembled WGS sequence"/>
</dbReference>
<sequence length="147" mass="17200">MENRKLFQKVEILCECCGKNLLEKDSMGIFVTWLANQKSSNGKDVYQKAYYCCKGKCDDILKKKSLSEGLNYDRWEDISSFTNPIGFIKKNQQWMKSLQEGEQISDEAYGKLSTLFWASFLEISRDLTLEEEEKARRYMQEGLVDFL</sequence>
<dbReference type="RefSeq" id="WP_005777227.1">
    <property type="nucleotide sequence ID" value="NZ_CZAF01000010.1"/>
</dbReference>
<name>A0A174MK31_BACUN</name>
<reference evidence="5 6" key="2">
    <citation type="journal article" date="2019" name="Nat. Med.">
        <title>A library of human gut bacterial isolates paired with longitudinal multiomics data enables mechanistic microbiome research.</title>
        <authorList>
            <person name="Poyet M."/>
            <person name="Groussin M."/>
            <person name="Gibbons S.M."/>
            <person name="Avila-Pacheco J."/>
            <person name="Jiang X."/>
            <person name="Kearney S.M."/>
            <person name="Perrotta A.R."/>
            <person name="Berdy B."/>
            <person name="Zhao S."/>
            <person name="Lieberman T.D."/>
            <person name="Swanson P.K."/>
            <person name="Smith M."/>
            <person name="Roesemann S."/>
            <person name="Alexander J.E."/>
            <person name="Rich S.A."/>
            <person name="Livny J."/>
            <person name="Vlamakis H."/>
            <person name="Clish C."/>
            <person name="Bullock K."/>
            <person name="Deik A."/>
            <person name="Scott J."/>
            <person name="Pierce K.A."/>
            <person name="Xavier R.J."/>
            <person name="Alm E.J."/>
        </authorList>
    </citation>
    <scope>NUCLEOTIDE SEQUENCE [LARGE SCALE GENOMIC DNA]</scope>
    <source>
        <strain evidence="2 6">BIOML-A36</strain>
        <strain evidence="3 5">BIOML-A37</strain>
    </source>
</reference>
<evidence type="ECO:0000313" key="5">
    <source>
        <dbReference type="Proteomes" id="UP000438773"/>
    </source>
</evidence>
<evidence type="ECO:0000313" key="4">
    <source>
        <dbReference type="Proteomes" id="UP000095614"/>
    </source>
</evidence>
<dbReference type="EMBL" id="CZAF01000010">
    <property type="protein sequence ID" value="CUP35746.1"/>
    <property type="molecule type" value="Genomic_DNA"/>
</dbReference>
<dbReference type="Proteomes" id="UP000438773">
    <property type="component" value="Unassembled WGS sequence"/>
</dbReference>
<evidence type="ECO:0000313" key="2">
    <source>
        <dbReference type="EMBL" id="KAB4109227.1"/>
    </source>
</evidence>
<evidence type="ECO:0000313" key="1">
    <source>
        <dbReference type="EMBL" id="CUP35746.1"/>
    </source>
</evidence>
<accession>A0A174MK31</accession>
<proteinExistence type="predicted"/>
<dbReference type="AlphaFoldDB" id="A0A174MK31"/>
<reference evidence="1 4" key="1">
    <citation type="submission" date="2015-09" db="EMBL/GenBank/DDBJ databases">
        <authorList>
            <consortium name="Pathogen Informatics"/>
        </authorList>
    </citation>
    <scope>NUCLEOTIDE SEQUENCE [LARGE SCALE GENOMIC DNA]</scope>
    <source>
        <strain evidence="1 4">2789STDY5834847</strain>
    </source>
</reference>
<gene>
    <name evidence="1" type="ORF">ERS852462_03346</name>
    <name evidence="2" type="ORF">GAQ70_11895</name>
    <name evidence="3" type="ORF">GAQ75_10655</name>
</gene>